<dbReference type="InParanoid" id="A0A663EFB7"/>
<evidence type="ECO:0000259" key="3">
    <source>
        <dbReference type="Pfam" id="PF15386"/>
    </source>
</evidence>
<keyword evidence="5" id="KW-1185">Reference proteome</keyword>
<dbReference type="InterPro" id="IPR028149">
    <property type="entry name" value="Tantalus-like"/>
</dbReference>
<protein>
    <recommendedName>
        <fullName evidence="3">Tantalus-like domain-containing protein</fullName>
    </recommendedName>
</protein>
<dbReference type="Pfam" id="PF15386">
    <property type="entry name" value="Tantalus"/>
    <property type="match status" value="1"/>
</dbReference>
<dbReference type="PANTHER" id="PTHR14522:SF0">
    <property type="entry name" value="PROTEIN PRR14L"/>
    <property type="match status" value="1"/>
</dbReference>
<dbReference type="Proteomes" id="UP000472275">
    <property type="component" value="Chromosome 9"/>
</dbReference>
<evidence type="ECO:0000313" key="5">
    <source>
        <dbReference type="Proteomes" id="UP000472275"/>
    </source>
</evidence>
<feature type="compositionally biased region" description="Basic residues" evidence="2">
    <location>
        <begin position="281"/>
        <end position="294"/>
    </location>
</feature>
<dbReference type="InterPro" id="IPR026320">
    <property type="entry name" value="PRR14"/>
</dbReference>
<reference evidence="4" key="2">
    <citation type="submission" date="2025-09" db="UniProtKB">
        <authorList>
            <consortium name="Ensembl"/>
        </authorList>
    </citation>
    <scope>IDENTIFICATION</scope>
</reference>
<name>A0A663EFB7_AQUCH</name>
<evidence type="ECO:0000313" key="4">
    <source>
        <dbReference type="Ensembl" id="ENSACCP00020010539.1"/>
    </source>
</evidence>
<feature type="region of interest" description="Disordered" evidence="2">
    <location>
        <begin position="231"/>
        <end position="250"/>
    </location>
</feature>
<dbReference type="Ensembl" id="ENSACCT00020011012.1">
    <property type="protein sequence ID" value="ENSACCP00020010539.1"/>
    <property type="gene ID" value="ENSACCG00020007204.1"/>
</dbReference>
<sequence length="430" mass="47771">MSDLSHQPPTSFLDTPVFPISFHIKLDSSHVADLTGITSQHSVHHRSVLGEMPAPPSNWTFSFLLSQSCSDTTAFKEDSSLNNELHSSLSVTTSRAAALHPDRGRNAVAERRGSSSMLGLHTVLALSSPGCYRIWTRRRNLTSHIPTIQRLFISQFAQGLKGTRYPTSVSDDLVSSLPYSLGRVLSIWSQHGPSACPSEITPLHSNHCKWQPSVGIENSLETSFPLPLPKSCSLPESSPSPPRLSASELQVRALDEADASVPASLRPQDDTELKKTEPEKRPKKVSQIRIRKTVPKPDPNLTPMGLPKPKRLKKKEFSLEEIYTNKNYKSPPPARSLETIFEEPKEKNGRLISVSQQKRKRILEFQDFTLPRKRKTRGKIKAVGSFTRAKKAALQSAELDALLSQKLMDLEAFFAKEAEQEQASSSRSPT</sequence>
<feature type="domain" description="Tantalus-like" evidence="3">
    <location>
        <begin position="301"/>
        <end position="358"/>
    </location>
</feature>
<accession>A0A663EFB7</accession>
<dbReference type="PANTHER" id="PTHR14522">
    <property type="entry name" value="EMO2-RELATED"/>
    <property type="match status" value="1"/>
</dbReference>
<feature type="compositionally biased region" description="Basic and acidic residues" evidence="2">
    <location>
        <begin position="267"/>
        <end position="280"/>
    </location>
</feature>
<dbReference type="GeneTree" id="ENSGT00520000055626"/>
<organism evidence="4 5">
    <name type="scientific">Aquila chrysaetos chrysaetos</name>
    <dbReference type="NCBI Taxonomy" id="223781"/>
    <lineage>
        <taxon>Eukaryota</taxon>
        <taxon>Metazoa</taxon>
        <taxon>Chordata</taxon>
        <taxon>Craniata</taxon>
        <taxon>Vertebrata</taxon>
        <taxon>Euteleostomi</taxon>
        <taxon>Archelosauria</taxon>
        <taxon>Archosauria</taxon>
        <taxon>Dinosauria</taxon>
        <taxon>Saurischia</taxon>
        <taxon>Theropoda</taxon>
        <taxon>Coelurosauria</taxon>
        <taxon>Aves</taxon>
        <taxon>Neognathae</taxon>
        <taxon>Neoaves</taxon>
        <taxon>Telluraves</taxon>
        <taxon>Accipitrimorphae</taxon>
        <taxon>Accipitriformes</taxon>
        <taxon>Accipitridae</taxon>
        <taxon>Accipitrinae</taxon>
        <taxon>Aquila</taxon>
    </lineage>
</organism>
<reference evidence="4" key="1">
    <citation type="submission" date="2025-08" db="UniProtKB">
        <authorList>
            <consortium name="Ensembl"/>
        </authorList>
    </citation>
    <scope>IDENTIFICATION</scope>
</reference>
<feature type="region of interest" description="Disordered" evidence="2">
    <location>
        <begin position="256"/>
        <end position="309"/>
    </location>
</feature>
<evidence type="ECO:0000256" key="1">
    <source>
        <dbReference type="ARBA" id="ARBA00022553"/>
    </source>
</evidence>
<evidence type="ECO:0000256" key="2">
    <source>
        <dbReference type="SAM" id="MobiDB-lite"/>
    </source>
</evidence>
<feature type="compositionally biased region" description="Low complexity" evidence="2">
    <location>
        <begin position="231"/>
        <end position="247"/>
    </location>
</feature>
<keyword evidence="1" id="KW-0597">Phosphoprotein</keyword>
<proteinExistence type="predicted"/>
<dbReference type="AlphaFoldDB" id="A0A663EFB7"/>